<keyword evidence="5 8" id="KW-0963">Cytoplasm</keyword>
<evidence type="ECO:0000313" key="13">
    <source>
        <dbReference type="Proteomes" id="UP000283383"/>
    </source>
</evidence>
<evidence type="ECO:0000259" key="11">
    <source>
        <dbReference type="Pfam" id="PF00561"/>
    </source>
</evidence>
<feature type="active site" evidence="9">
    <location>
        <position position="265"/>
    </location>
</feature>
<keyword evidence="6 8" id="KW-0645">Protease</keyword>
<comment type="caution">
    <text evidence="12">The sequence shown here is derived from an EMBL/GenBank/DDBJ whole genome shotgun (WGS) entry which is preliminary data.</text>
</comment>
<dbReference type="GO" id="GO:0004177">
    <property type="term" value="F:aminopeptidase activity"/>
    <property type="evidence" value="ECO:0007669"/>
    <property type="project" value="UniProtKB-UniRule"/>
</dbReference>
<keyword evidence="4 8" id="KW-0031">Aminopeptidase</keyword>
<gene>
    <name evidence="12" type="ORF">GcM3_094013</name>
</gene>
<dbReference type="PRINTS" id="PR00111">
    <property type="entry name" value="ABHYDROLASE"/>
</dbReference>
<dbReference type="PRINTS" id="PR00793">
    <property type="entry name" value="PROAMNOPTASE"/>
</dbReference>
<dbReference type="GO" id="GO:0005737">
    <property type="term" value="C:cytoplasm"/>
    <property type="evidence" value="ECO:0007669"/>
    <property type="project" value="UniProtKB-SubCell"/>
</dbReference>
<dbReference type="EMBL" id="MCBQ01009436">
    <property type="protein sequence ID" value="RKF73394.1"/>
    <property type="molecule type" value="Genomic_DNA"/>
</dbReference>
<protein>
    <recommendedName>
        <fullName evidence="8 10">Proline iminopeptidase</fullName>
        <shortName evidence="8">PIP</shortName>
        <ecNumber evidence="8 10">3.4.11.5</ecNumber>
    </recommendedName>
    <alternativeName>
        <fullName evidence="8">Prolyl aminopeptidase</fullName>
    </alternativeName>
</protein>
<evidence type="ECO:0000256" key="6">
    <source>
        <dbReference type="ARBA" id="ARBA00022670"/>
    </source>
</evidence>
<dbReference type="PANTHER" id="PTHR43722">
    <property type="entry name" value="PROLINE IMINOPEPTIDASE"/>
    <property type="match status" value="1"/>
</dbReference>
<comment type="similarity">
    <text evidence="3 8 10">Belongs to the peptidase S33 family.</text>
</comment>
<evidence type="ECO:0000256" key="4">
    <source>
        <dbReference type="ARBA" id="ARBA00022438"/>
    </source>
</evidence>
<evidence type="ECO:0000256" key="5">
    <source>
        <dbReference type="ARBA" id="ARBA00022490"/>
    </source>
</evidence>
<reference evidence="12 13" key="1">
    <citation type="journal article" date="2018" name="BMC Genomics">
        <title>Comparative genome analyses reveal sequence features reflecting distinct modes of host-adaptation between dicot and monocot powdery mildew.</title>
        <authorList>
            <person name="Wu Y."/>
            <person name="Ma X."/>
            <person name="Pan Z."/>
            <person name="Kale S.D."/>
            <person name="Song Y."/>
            <person name="King H."/>
            <person name="Zhang Q."/>
            <person name="Presley C."/>
            <person name="Deng X."/>
            <person name="Wei C.I."/>
            <person name="Xiao S."/>
        </authorList>
    </citation>
    <scope>NUCLEOTIDE SEQUENCE [LARGE SCALE GENOMIC DNA]</scope>
    <source>
        <strain evidence="12">UMSG3</strain>
    </source>
</reference>
<evidence type="ECO:0000313" key="12">
    <source>
        <dbReference type="EMBL" id="RKF73394.1"/>
    </source>
</evidence>
<keyword evidence="7 8" id="KW-0378">Hydrolase</keyword>
<feature type="active site" description="Proton donor" evidence="9">
    <location>
        <position position="298"/>
    </location>
</feature>
<dbReference type="EC" id="3.4.11.5" evidence="8 10"/>
<evidence type="ECO:0000256" key="1">
    <source>
        <dbReference type="ARBA" id="ARBA00001585"/>
    </source>
</evidence>
<evidence type="ECO:0000256" key="10">
    <source>
        <dbReference type="RuleBase" id="RU003421"/>
    </source>
</evidence>
<comment type="subcellular location">
    <subcellularLocation>
        <location evidence="2 8">Cytoplasm</location>
    </subcellularLocation>
</comment>
<proteinExistence type="inferred from homology"/>
<dbReference type="InterPro" id="IPR005944">
    <property type="entry name" value="Pro_iminopeptidase"/>
</dbReference>
<keyword evidence="13" id="KW-1185">Reference proteome</keyword>
<feature type="domain" description="AB hydrolase-1" evidence="11">
    <location>
        <begin position="36"/>
        <end position="302"/>
    </location>
</feature>
<dbReference type="GO" id="GO:0006508">
    <property type="term" value="P:proteolysis"/>
    <property type="evidence" value="ECO:0007669"/>
    <property type="project" value="UniProtKB-KW"/>
</dbReference>
<dbReference type="PIRSF" id="PIRSF006431">
    <property type="entry name" value="Pept_S33"/>
    <property type="match status" value="1"/>
</dbReference>
<name>A0A420IFR6_9PEZI</name>
<evidence type="ECO:0000256" key="3">
    <source>
        <dbReference type="ARBA" id="ARBA00010088"/>
    </source>
</evidence>
<evidence type="ECO:0000256" key="7">
    <source>
        <dbReference type="ARBA" id="ARBA00022801"/>
    </source>
</evidence>
<dbReference type="SUPFAM" id="SSF53474">
    <property type="entry name" value="alpha/beta-Hydrolases"/>
    <property type="match status" value="1"/>
</dbReference>
<dbReference type="Gene3D" id="3.40.50.1820">
    <property type="entry name" value="alpha/beta hydrolase"/>
    <property type="match status" value="1"/>
</dbReference>
<dbReference type="InterPro" id="IPR000073">
    <property type="entry name" value="AB_hydrolase_1"/>
</dbReference>
<dbReference type="STRING" id="62708.A0A420IFR6"/>
<dbReference type="InterPro" id="IPR029058">
    <property type="entry name" value="AB_hydrolase_fold"/>
</dbReference>
<comment type="catalytic activity">
    <reaction evidence="1 8 10">
        <text>Release of N-terminal proline from a peptide.</text>
        <dbReference type="EC" id="3.4.11.5"/>
    </reaction>
</comment>
<organism evidence="12 13">
    <name type="scientific">Golovinomyces cichoracearum</name>
    <dbReference type="NCBI Taxonomy" id="62708"/>
    <lineage>
        <taxon>Eukaryota</taxon>
        <taxon>Fungi</taxon>
        <taxon>Dikarya</taxon>
        <taxon>Ascomycota</taxon>
        <taxon>Pezizomycotina</taxon>
        <taxon>Leotiomycetes</taxon>
        <taxon>Erysiphales</taxon>
        <taxon>Erysiphaceae</taxon>
        <taxon>Golovinomyces</taxon>
    </lineage>
</organism>
<sequence length="321" mass="36514">MTLLNAPSPNLKSGHLQVSPIHSIYWEECGLSNGIPVVYLHGGPGGGIEDSDRRYFDPSHYRIILFDQRGAGRSTPHASLEDNTTWSLVEDVEALRELLHVNRWIIFGGSWGSTLSLAYAEKHPDRCLGLILRGIFTLRKEELDWFYQAGASMLFPDFFDDYQSVIPLEERNDMMKAYYKRLTGNNEKEKLQCANAWSKWETATSKLIVDPDYIKKAEDPKWALAFARIECHFFINNGWMKEGQLIENAHKIKHLPITIIQGRYDVVCPAKTSWDLYQALGGPENKLLEYKIIGNCGHSAHEPDIKAALVEATEKFKSLTL</sequence>
<dbReference type="InterPro" id="IPR002410">
    <property type="entry name" value="Peptidase_S33"/>
</dbReference>
<dbReference type="AlphaFoldDB" id="A0A420IFR6"/>
<accession>A0A420IFR6</accession>
<evidence type="ECO:0000256" key="8">
    <source>
        <dbReference type="PIRNR" id="PIRNR006431"/>
    </source>
</evidence>
<dbReference type="Pfam" id="PF00561">
    <property type="entry name" value="Abhydrolase_1"/>
    <property type="match status" value="1"/>
</dbReference>
<evidence type="ECO:0000256" key="9">
    <source>
        <dbReference type="PIRSR" id="PIRSR006431-1"/>
    </source>
</evidence>
<evidence type="ECO:0000256" key="2">
    <source>
        <dbReference type="ARBA" id="ARBA00004496"/>
    </source>
</evidence>
<feature type="active site" description="Nucleophile" evidence="9">
    <location>
        <position position="110"/>
    </location>
</feature>
<dbReference type="Proteomes" id="UP000283383">
    <property type="component" value="Unassembled WGS sequence"/>
</dbReference>
<dbReference type="PANTHER" id="PTHR43722:SF1">
    <property type="entry name" value="PROLINE IMINOPEPTIDASE"/>
    <property type="match status" value="1"/>
</dbReference>
<dbReference type="NCBIfam" id="TIGR01249">
    <property type="entry name" value="pro_imino_pep_1"/>
    <property type="match status" value="1"/>
</dbReference>